<keyword evidence="9" id="KW-1185">Reference proteome</keyword>
<dbReference type="SMART" id="SM00382">
    <property type="entry name" value="AAA"/>
    <property type="match status" value="1"/>
</dbReference>
<keyword evidence="6" id="KW-0472">Membrane</keyword>
<reference evidence="10" key="1">
    <citation type="submission" date="2022-11" db="UniProtKB">
        <authorList>
            <consortium name="WormBaseParasite"/>
        </authorList>
    </citation>
    <scope>IDENTIFICATION</scope>
</reference>
<evidence type="ECO:0000313" key="10">
    <source>
        <dbReference type="WBParaSite" id="PSAMB.scaffold13382size2299.g35455.t1"/>
    </source>
</evidence>
<dbReference type="InterPro" id="IPR017871">
    <property type="entry name" value="ABC_transporter-like_CS"/>
</dbReference>
<dbReference type="InterPro" id="IPR003439">
    <property type="entry name" value="ABC_transporter-like_ATP-bd"/>
</dbReference>
<dbReference type="GO" id="GO:0005886">
    <property type="term" value="C:plasma membrane"/>
    <property type="evidence" value="ECO:0007669"/>
    <property type="project" value="TreeGrafter"/>
</dbReference>
<evidence type="ECO:0000256" key="4">
    <source>
        <dbReference type="ARBA" id="ARBA00022840"/>
    </source>
</evidence>
<feature type="signal peptide" evidence="7">
    <location>
        <begin position="1"/>
        <end position="23"/>
    </location>
</feature>
<dbReference type="PANTHER" id="PTHR24222">
    <property type="entry name" value="ABC TRANSPORTER B FAMILY"/>
    <property type="match status" value="1"/>
</dbReference>
<feature type="domain" description="ABC transporter" evidence="8">
    <location>
        <begin position="67"/>
        <end position="237"/>
    </location>
</feature>
<dbReference type="InterPro" id="IPR036640">
    <property type="entry name" value="ABC1_TM_sf"/>
</dbReference>
<protein>
    <submittedName>
        <fullName evidence="10">ABC transporter domain-containing protein</fullName>
    </submittedName>
</protein>
<dbReference type="GO" id="GO:0016887">
    <property type="term" value="F:ATP hydrolysis activity"/>
    <property type="evidence" value="ECO:0007669"/>
    <property type="project" value="InterPro"/>
</dbReference>
<dbReference type="SUPFAM" id="SSF52540">
    <property type="entry name" value="P-loop containing nucleoside triphosphate hydrolases"/>
    <property type="match status" value="1"/>
</dbReference>
<evidence type="ECO:0000256" key="6">
    <source>
        <dbReference type="ARBA" id="ARBA00023136"/>
    </source>
</evidence>
<name>A0A914UY38_9BILA</name>
<feature type="chain" id="PRO_5037296466" evidence="7">
    <location>
        <begin position="24"/>
        <end position="237"/>
    </location>
</feature>
<dbReference type="GO" id="GO:0042626">
    <property type="term" value="F:ATPase-coupled transmembrane transporter activity"/>
    <property type="evidence" value="ECO:0007669"/>
    <property type="project" value="TreeGrafter"/>
</dbReference>
<organism evidence="9 10">
    <name type="scientific">Plectus sambesii</name>
    <dbReference type="NCBI Taxonomy" id="2011161"/>
    <lineage>
        <taxon>Eukaryota</taxon>
        <taxon>Metazoa</taxon>
        <taxon>Ecdysozoa</taxon>
        <taxon>Nematoda</taxon>
        <taxon>Chromadorea</taxon>
        <taxon>Plectida</taxon>
        <taxon>Plectina</taxon>
        <taxon>Plectoidea</taxon>
        <taxon>Plectidae</taxon>
        <taxon>Plectus</taxon>
    </lineage>
</organism>
<evidence type="ECO:0000313" key="9">
    <source>
        <dbReference type="Proteomes" id="UP000887566"/>
    </source>
</evidence>
<dbReference type="PANTHER" id="PTHR24222:SF76">
    <property type="entry name" value="MYCOBACTIN IMPORT ATP-BINDING_PERMEASE PROTEIN IRTB"/>
    <property type="match status" value="1"/>
</dbReference>
<proteinExistence type="predicted"/>
<evidence type="ECO:0000256" key="3">
    <source>
        <dbReference type="ARBA" id="ARBA00022741"/>
    </source>
</evidence>
<evidence type="ECO:0000256" key="5">
    <source>
        <dbReference type="ARBA" id="ARBA00022989"/>
    </source>
</evidence>
<keyword evidence="3" id="KW-0547">Nucleotide-binding</keyword>
<comment type="subcellular location">
    <subcellularLocation>
        <location evidence="1">Membrane</location>
        <topology evidence="1">Multi-pass membrane protein</topology>
    </subcellularLocation>
</comment>
<dbReference type="GO" id="GO:0005524">
    <property type="term" value="F:ATP binding"/>
    <property type="evidence" value="ECO:0007669"/>
    <property type="project" value="UniProtKB-KW"/>
</dbReference>
<evidence type="ECO:0000256" key="1">
    <source>
        <dbReference type="ARBA" id="ARBA00004141"/>
    </source>
</evidence>
<keyword evidence="7" id="KW-0732">Signal</keyword>
<dbReference type="Gene3D" id="3.40.50.300">
    <property type="entry name" value="P-loop containing nucleotide triphosphate hydrolases"/>
    <property type="match status" value="1"/>
</dbReference>
<dbReference type="InterPro" id="IPR003593">
    <property type="entry name" value="AAA+_ATPase"/>
</dbReference>
<dbReference type="WBParaSite" id="PSAMB.scaffold13382size2299.g35455.t1">
    <property type="protein sequence ID" value="PSAMB.scaffold13382size2299.g35455.t1"/>
    <property type="gene ID" value="PSAMB.scaffold13382size2299.g35455"/>
</dbReference>
<dbReference type="PROSITE" id="PS50893">
    <property type="entry name" value="ABC_TRANSPORTER_2"/>
    <property type="match status" value="1"/>
</dbReference>
<keyword evidence="2" id="KW-0812">Transmembrane</keyword>
<dbReference type="Proteomes" id="UP000887566">
    <property type="component" value="Unplaced"/>
</dbReference>
<dbReference type="InterPro" id="IPR027417">
    <property type="entry name" value="P-loop_NTPase"/>
</dbReference>
<evidence type="ECO:0000256" key="2">
    <source>
        <dbReference type="ARBA" id="ARBA00022692"/>
    </source>
</evidence>
<evidence type="ECO:0000256" key="7">
    <source>
        <dbReference type="SAM" id="SignalP"/>
    </source>
</evidence>
<dbReference type="PROSITE" id="PS00211">
    <property type="entry name" value="ABC_TRANSPORTER_1"/>
    <property type="match status" value="1"/>
</dbReference>
<keyword evidence="4" id="KW-0067">ATP-binding</keyword>
<accession>A0A914UY38</accession>
<dbReference type="InterPro" id="IPR039421">
    <property type="entry name" value="Type_1_exporter"/>
</dbReference>
<evidence type="ECO:0000259" key="8">
    <source>
        <dbReference type="PROSITE" id="PS50893"/>
    </source>
</evidence>
<dbReference type="AlphaFoldDB" id="A0A914UY38"/>
<dbReference type="Gene3D" id="1.20.1560.10">
    <property type="entry name" value="ABC transporter type 1, transmembrane domain"/>
    <property type="match status" value="1"/>
</dbReference>
<keyword evidence="5" id="KW-1133">Transmembrane helix</keyword>
<dbReference type="Pfam" id="PF00005">
    <property type="entry name" value="ABC_tran"/>
    <property type="match status" value="1"/>
</dbReference>
<sequence length="237" mass="25575">MSPGTTFTVFWSVMIGAFAIGQASPQIGIIIGAKTAAASIFAIIDRTPEIDCQSVEGKTIAKPEGRISFQSVHFRYPSRPEIPILNGVSYTVEPGQTVALVGHSGCGKSTMISLLLRYYDAESGLVTIDGVRVSEMNINWLRNTVGVVSQEPILFDTTIEKNLKMGNADLTEEDMIRVCTMANAHDFVMKLPKGYQTLVGDGGVQLSGGQKQRIAIARALSRNPRILLLDEATSALD</sequence>